<dbReference type="AlphaFoldDB" id="A0A2X2BCB9"/>
<dbReference type="GO" id="GO:0006355">
    <property type="term" value="P:regulation of DNA-templated transcription"/>
    <property type="evidence" value="ECO:0007669"/>
    <property type="project" value="InterPro"/>
</dbReference>
<dbReference type="Proteomes" id="UP000251485">
    <property type="component" value="Unassembled WGS sequence"/>
</dbReference>
<evidence type="ECO:0000259" key="1">
    <source>
        <dbReference type="Pfam" id="PF03869"/>
    </source>
</evidence>
<organism evidence="2 3">
    <name type="scientific">Proteus mirabilis</name>
    <dbReference type="NCBI Taxonomy" id="584"/>
    <lineage>
        <taxon>Bacteria</taxon>
        <taxon>Pseudomonadati</taxon>
        <taxon>Pseudomonadota</taxon>
        <taxon>Gammaproteobacteria</taxon>
        <taxon>Enterobacterales</taxon>
        <taxon>Morganellaceae</taxon>
        <taxon>Proteus</taxon>
    </lineage>
</organism>
<sequence length="151" mass="17268">MSREDPQLRIRLPIELKEKIELSAKENTRSMNAEIVQRLEISFLNEVNTDELISAKDVVQIAKKAREELSGVILKRTFAEINKKARIGHTEFCVSLSDLELEILDEEDFFAILSPTFEQLKKLGYEVSERTIDNNGFLIGISDKNNTPTDK</sequence>
<evidence type="ECO:0000313" key="3">
    <source>
        <dbReference type="Proteomes" id="UP000251485"/>
    </source>
</evidence>
<dbReference type="InterPro" id="IPR013321">
    <property type="entry name" value="Arc_rbn_hlx_hlx"/>
</dbReference>
<dbReference type="Gene3D" id="1.10.1220.10">
    <property type="entry name" value="Met repressor-like"/>
    <property type="match status" value="1"/>
</dbReference>
<dbReference type="Pfam" id="PF03869">
    <property type="entry name" value="Arc"/>
    <property type="match status" value="1"/>
</dbReference>
<accession>A0A2X2BCB9</accession>
<feature type="domain" description="Arc-like DNA binding" evidence="1">
    <location>
        <begin position="2"/>
        <end position="46"/>
    </location>
</feature>
<gene>
    <name evidence="2" type="ORF">NCTC10975_00115</name>
</gene>
<proteinExistence type="predicted"/>
<dbReference type="InterPro" id="IPR010985">
    <property type="entry name" value="Ribbon_hlx_hlx"/>
</dbReference>
<dbReference type="EMBL" id="UAUE01000001">
    <property type="protein sequence ID" value="SPY93792.1"/>
    <property type="molecule type" value="Genomic_DNA"/>
</dbReference>
<dbReference type="GO" id="GO:0043565">
    <property type="term" value="F:sequence-specific DNA binding"/>
    <property type="evidence" value="ECO:0007669"/>
    <property type="project" value="UniProtKB-ARBA"/>
</dbReference>
<reference evidence="2 3" key="1">
    <citation type="submission" date="2018-06" db="EMBL/GenBank/DDBJ databases">
        <authorList>
            <consortium name="Pathogen Informatics"/>
            <person name="Doyle S."/>
        </authorList>
    </citation>
    <scope>NUCLEOTIDE SEQUENCE [LARGE SCALE GENOMIC DNA]</scope>
    <source>
        <strain evidence="2 3">NCTC10975</strain>
    </source>
</reference>
<dbReference type="SUPFAM" id="SSF47598">
    <property type="entry name" value="Ribbon-helix-helix"/>
    <property type="match status" value="1"/>
</dbReference>
<name>A0A2X2BCB9_PROMI</name>
<dbReference type="RefSeq" id="WP_132587794.1">
    <property type="nucleotide sequence ID" value="NZ_CAYFCJ010000022.1"/>
</dbReference>
<dbReference type="OrthoDB" id="8685865at2"/>
<protein>
    <submittedName>
        <fullName evidence="2">Arc-like DNA binding domain</fullName>
    </submittedName>
</protein>
<dbReference type="InterPro" id="IPR005569">
    <property type="entry name" value="Arc_DNA-bd_dom"/>
</dbReference>
<evidence type="ECO:0000313" key="2">
    <source>
        <dbReference type="EMBL" id="SPY93792.1"/>
    </source>
</evidence>